<comment type="similarity">
    <text evidence="2">Belongs to the glycosyl hydrolase 88 family.</text>
</comment>
<feature type="binding site" evidence="4">
    <location>
        <position position="243"/>
    </location>
    <ligand>
        <name>substrate</name>
    </ligand>
</feature>
<evidence type="ECO:0000256" key="4">
    <source>
        <dbReference type="PIRSR" id="PIRSR610905-2"/>
    </source>
</evidence>
<reference evidence="5 6" key="1">
    <citation type="submission" date="2017-11" db="EMBL/GenBank/DDBJ databases">
        <title>Understudied soil microbes with underappreciated capabilities: Untangling the Clostridium saccharolyticum group.</title>
        <authorList>
            <person name="Leschine S."/>
        </authorList>
    </citation>
    <scope>NUCLEOTIDE SEQUENCE [LARGE SCALE GENOMIC DNA]</scope>
    <source>
        <strain evidence="5 6">18A</strain>
    </source>
</reference>
<feature type="binding site" evidence="4">
    <location>
        <position position="104"/>
    </location>
    <ligand>
        <name>substrate</name>
    </ligand>
</feature>
<dbReference type="EMBL" id="PGET01000001">
    <property type="protein sequence ID" value="PJJ28784.1"/>
    <property type="molecule type" value="Genomic_DNA"/>
</dbReference>
<feature type="active site" description="Nucleophile" evidence="3">
    <location>
        <position position="104"/>
    </location>
</feature>
<dbReference type="GO" id="GO:0000272">
    <property type="term" value="P:polysaccharide catabolic process"/>
    <property type="evidence" value="ECO:0007669"/>
    <property type="project" value="TreeGrafter"/>
</dbReference>
<dbReference type="OrthoDB" id="428577at2"/>
<evidence type="ECO:0000256" key="2">
    <source>
        <dbReference type="ARBA" id="ARBA00038358"/>
    </source>
</evidence>
<dbReference type="RefSeq" id="WP_100305246.1">
    <property type="nucleotide sequence ID" value="NZ_PGET01000001.1"/>
</dbReference>
<evidence type="ECO:0000313" key="5">
    <source>
        <dbReference type="EMBL" id="PJJ28784.1"/>
    </source>
</evidence>
<dbReference type="PANTHER" id="PTHR36845">
    <property type="entry name" value="HYDROLASE, PUTATIVE (AFU_ORTHOLOGUE AFUA_7G05090)-RELATED"/>
    <property type="match status" value="1"/>
</dbReference>
<evidence type="ECO:0000313" key="6">
    <source>
        <dbReference type="Proteomes" id="UP000231092"/>
    </source>
</evidence>
<dbReference type="Gene3D" id="1.50.10.10">
    <property type="match status" value="1"/>
</dbReference>
<feature type="binding site" evidence="4">
    <location>
        <position position="239"/>
    </location>
    <ligand>
        <name>substrate</name>
    </ligand>
</feature>
<dbReference type="GO" id="GO:0052757">
    <property type="term" value="F:chondroitin hydrolase activity"/>
    <property type="evidence" value="ECO:0007669"/>
    <property type="project" value="TreeGrafter"/>
</dbReference>
<sequence>MCKEQESSWIDQAVLKVMEKMEWVSEKSKNKIPYTTVNGIHDDRSKGSELAGDNGINWWCNGFWGGMMWQMYHKTGKERYMEIARISEEKLDQCFEDYYGLHHDVGFMYLPTAVADYRLTGNPESRKRGLHAANLLAGRFNPIGRFIRAWNDKTGCSDDTRGWAIIDCLFNIPLLYWASEETKDPRFKQIAMLHADTVMDHFVRGDGSVRHIVEFDPFTGERVRDYGGQGYETGSSWTRGQAWGLYGFLMSFYHTGKQEYLDTAKKIAHYFIAAIPEDGIIPVDFRQPKEPAWCDDTAAAIAACGLIEIGRRAGELEQDMYCKAAEKLLKALYEHHCDFTEENDSILQKGTGSYHSLEHEFPIIYGDYFFMEALFKLKGQDFFLW</sequence>
<evidence type="ECO:0000256" key="3">
    <source>
        <dbReference type="PIRSR" id="PIRSR610905-1"/>
    </source>
</evidence>
<protein>
    <submittedName>
        <fullName evidence="5">Unsaturated chondroitin disaccharide hydrolase</fullName>
    </submittedName>
</protein>
<dbReference type="InterPro" id="IPR052369">
    <property type="entry name" value="UG_Glycosaminoglycan_Hydrolase"/>
</dbReference>
<gene>
    <name evidence="5" type="ORF">H171_2306</name>
</gene>
<accession>A0A2M8Z5Q6</accession>
<feature type="binding site" evidence="4">
    <location>
        <position position="167"/>
    </location>
    <ligand>
        <name>substrate</name>
    </ligand>
</feature>
<name>A0A2M8Z5Q6_9FIRM</name>
<feature type="binding site" evidence="4">
    <location>
        <position position="353"/>
    </location>
    <ligand>
        <name>substrate</name>
    </ligand>
</feature>
<dbReference type="InterPro" id="IPR012341">
    <property type="entry name" value="6hp_glycosidase-like_sf"/>
</dbReference>
<dbReference type="Pfam" id="PF07470">
    <property type="entry name" value="Glyco_hydro_88"/>
    <property type="match status" value="1"/>
</dbReference>
<evidence type="ECO:0000256" key="1">
    <source>
        <dbReference type="ARBA" id="ARBA00022801"/>
    </source>
</evidence>
<feature type="binding site" evidence="4">
    <location>
        <position position="356"/>
    </location>
    <ligand>
        <name>substrate</name>
    </ligand>
</feature>
<dbReference type="InterPro" id="IPR008928">
    <property type="entry name" value="6-hairpin_glycosidase_sf"/>
</dbReference>
<feature type="active site" description="Proton donor" evidence="3">
    <location>
        <position position="167"/>
    </location>
</feature>
<proteinExistence type="inferred from homology"/>
<keyword evidence="1 5" id="KW-0378">Hydrolase</keyword>
<dbReference type="PANTHER" id="PTHR36845:SF1">
    <property type="entry name" value="HYDROLASE, PUTATIVE (AFU_ORTHOLOGUE AFUA_7G05090)-RELATED"/>
    <property type="match status" value="1"/>
</dbReference>
<dbReference type="SUPFAM" id="SSF48208">
    <property type="entry name" value="Six-hairpin glycosidases"/>
    <property type="match status" value="1"/>
</dbReference>
<dbReference type="Proteomes" id="UP000231092">
    <property type="component" value="Unassembled WGS sequence"/>
</dbReference>
<dbReference type="AlphaFoldDB" id="A0A2M8Z5Q6"/>
<comment type="caution">
    <text evidence="5">The sequence shown here is derived from an EMBL/GenBank/DDBJ whole genome shotgun (WGS) entry which is preliminary data.</text>
</comment>
<dbReference type="InterPro" id="IPR010905">
    <property type="entry name" value="Glyco_hydro_88"/>
</dbReference>
<organism evidence="5 6">
    <name type="scientific">[Clostridium] celerecrescens 18A</name>
    <dbReference type="NCBI Taxonomy" id="1286362"/>
    <lineage>
        <taxon>Bacteria</taxon>
        <taxon>Bacillati</taxon>
        <taxon>Bacillota</taxon>
        <taxon>Clostridia</taxon>
        <taxon>Lachnospirales</taxon>
        <taxon>Lachnospiraceae</taxon>
        <taxon>Lacrimispora</taxon>
    </lineage>
</organism>